<dbReference type="Pfam" id="PF10825">
    <property type="entry name" value="DUF2752"/>
    <property type="match status" value="1"/>
</dbReference>
<keyword evidence="1" id="KW-0812">Transmembrane</keyword>
<reference evidence="3" key="1">
    <citation type="submission" date="2020-05" db="EMBL/GenBank/DDBJ databases">
        <authorList>
            <person name="Chiriac C."/>
            <person name="Salcher M."/>
            <person name="Ghai R."/>
            <person name="Kavagutti S V."/>
        </authorList>
    </citation>
    <scope>NUCLEOTIDE SEQUENCE</scope>
</reference>
<dbReference type="EMBL" id="CAEZYW010000009">
    <property type="protein sequence ID" value="CAB4729903.1"/>
    <property type="molecule type" value="Genomic_DNA"/>
</dbReference>
<gene>
    <name evidence="2" type="ORF">UFOPK2786_00112</name>
    <name evidence="3" type="ORF">UFOPK3957_00096</name>
</gene>
<accession>A0A6J7LYJ2</accession>
<keyword evidence="1" id="KW-1133">Transmembrane helix</keyword>
<dbReference type="InterPro" id="IPR021215">
    <property type="entry name" value="DUF2752"/>
</dbReference>
<dbReference type="AlphaFoldDB" id="A0A6J7LYJ2"/>
<proteinExistence type="predicted"/>
<feature type="transmembrane region" description="Helical" evidence="1">
    <location>
        <begin position="96"/>
        <end position="113"/>
    </location>
</feature>
<evidence type="ECO:0000313" key="3">
    <source>
        <dbReference type="EMBL" id="CAB4973960.1"/>
    </source>
</evidence>
<feature type="transmembrane region" description="Helical" evidence="1">
    <location>
        <begin position="134"/>
        <end position="153"/>
    </location>
</feature>
<protein>
    <submittedName>
        <fullName evidence="3">Unannotated protein</fullName>
    </submittedName>
</protein>
<keyword evidence="1" id="KW-0472">Membrane</keyword>
<sequence length="163" mass="17535">MVKPSASQGISDDEIVEAAVVDPRSLGRRLVAPVGVAIAAIAGCAVLFAIDPNEPGHYPLCPTRALLGIDCPGCGLMRGTYDLLHGDMTGAIDHNLLIPFVIPIVLVLWLGWLRRAGTGIRPAVTRRRFRWRNRLLLTGLAIMVVFGVVRNFVPYLDSGALGN</sequence>
<evidence type="ECO:0000313" key="2">
    <source>
        <dbReference type="EMBL" id="CAB4729903.1"/>
    </source>
</evidence>
<name>A0A6J7LYJ2_9ZZZZ</name>
<feature type="transmembrane region" description="Helical" evidence="1">
    <location>
        <begin position="30"/>
        <end position="50"/>
    </location>
</feature>
<organism evidence="3">
    <name type="scientific">freshwater metagenome</name>
    <dbReference type="NCBI Taxonomy" id="449393"/>
    <lineage>
        <taxon>unclassified sequences</taxon>
        <taxon>metagenomes</taxon>
        <taxon>ecological metagenomes</taxon>
    </lineage>
</organism>
<dbReference type="EMBL" id="CAFBOM010000008">
    <property type="protein sequence ID" value="CAB4973960.1"/>
    <property type="molecule type" value="Genomic_DNA"/>
</dbReference>
<evidence type="ECO:0000256" key="1">
    <source>
        <dbReference type="SAM" id="Phobius"/>
    </source>
</evidence>